<name>A0AA43GRJ4_9CYAN</name>
<keyword evidence="3" id="KW-1185">Reference proteome</keyword>
<dbReference type="InterPro" id="IPR047995">
    <property type="entry name" value="Choice_anch_K"/>
</dbReference>
<protein>
    <submittedName>
        <fullName evidence="2">THxN family PEP-CTERM protein</fullName>
    </submittedName>
</protein>
<dbReference type="EMBL" id="JANQDH010000048">
    <property type="protein sequence ID" value="MDH6060279.1"/>
    <property type="molecule type" value="Genomic_DNA"/>
</dbReference>
<proteinExistence type="predicted"/>
<evidence type="ECO:0000313" key="3">
    <source>
        <dbReference type="Proteomes" id="UP001159387"/>
    </source>
</evidence>
<dbReference type="NCBIfam" id="NF038131">
    <property type="entry name" value="choice_anch_K"/>
    <property type="match status" value="1"/>
</dbReference>
<evidence type="ECO:0000256" key="1">
    <source>
        <dbReference type="SAM" id="SignalP"/>
    </source>
</evidence>
<dbReference type="Proteomes" id="UP001159387">
    <property type="component" value="Unassembled WGS sequence"/>
</dbReference>
<evidence type="ECO:0000313" key="2">
    <source>
        <dbReference type="EMBL" id="MDH6060279.1"/>
    </source>
</evidence>
<sequence>MNISGKSTLSGSLVASATTLSLVLGNAIPAVAASLTLNSVTGRWTNPNVNQVYTNGVDTNEIRWGWAAESQQSGFRFDGATNTSVSFEKETNVLLGKFTHFNFPTYSGTGIDAVDLDITLDIEGSTKSLFKYTFGLEETINTFFLDECPAFQVSNTPCDDRITFASKSQDTTFSVGGKELTLQLLGFSSTPDAFNPISSLITEERAATGAYLVGRIKPPVILADKKPPVSTPEPGALIGFSVLGLYLFNRRPKFQRS</sequence>
<accession>A0AA43GRJ4</accession>
<feature type="chain" id="PRO_5041211162" evidence="1">
    <location>
        <begin position="33"/>
        <end position="257"/>
    </location>
</feature>
<comment type="caution">
    <text evidence="2">The sequence shown here is derived from an EMBL/GenBank/DDBJ whole genome shotgun (WGS) entry which is preliminary data.</text>
</comment>
<keyword evidence="1" id="KW-0732">Signal</keyword>
<organism evidence="2 3">
    <name type="scientific">Chrysosporum bergii ANA360D</name>
    <dbReference type="NCBI Taxonomy" id="617107"/>
    <lineage>
        <taxon>Bacteria</taxon>
        <taxon>Bacillati</taxon>
        <taxon>Cyanobacteriota</taxon>
        <taxon>Cyanophyceae</taxon>
        <taxon>Nostocales</taxon>
        <taxon>Nodulariaceae</taxon>
        <taxon>Chrysosporum</taxon>
    </lineage>
</organism>
<dbReference type="AlphaFoldDB" id="A0AA43GRJ4"/>
<gene>
    <name evidence="2" type="ORF">NWP17_07480</name>
</gene>
<dbReference type="RefSeq" id="WP_280654284.1">
    <property type="nucleotide sequence ID" value="NZ_JANQDH010000048.1"/>
</dbReference>
<reference evidence="2 3" key="1">
    <citation type="journal article" date="2023" name="J. Phycol.">
        <title>Chrysosporum ovalisporum is synonymous with the true-branching cyanobacterium Umezakia natans (Nostocales/Aphanizomenonaceae).</title>
        <authorList>
            <person name="McGregor G.B."/>
            <person name="Sendall B.C."/>
            <person name="Niiyama Y."/>
            <person name="Tuji A."/>
            <person name="Willis A."/>
        </authorList>
    </citation>
    <scope>NUCLEOTIDE SEQUENCE [LARGE SCALE GENOMIC DNA]</scope>
    <source>
        <strain evidence="2 3">ANA360D</strain>
    </source>
</reference>
<feature type="signal peptide" evidence="1">
    <location>
        <begin position="1"/>
        <end position="32"/>
    </location>
</feature>
<dbReference type="NCBIfam" id="NF038125">
    <property type="entry name" value="PEP_CTERM_THxN"/>
    <property type="match status" value="1"/>
</dbReference>